<name>A0AAD1AEM4_9MICO</name>
<dbReference type="InterPro" id="IPR024524">
    <property type="entry name" value="DUF3800"/>
</dbReference>
<dbReference type="Pfam" id="PF12686">
    <property type="entry name" value="DUF3800"/>
    <property type="match status" value="1"/>
</dbReference>
<dbReference type="Proteomes" id="UP000283946">
    <property type="component" value="Chromosome"/>
</dbReference>
<dbReference type="AlphaFoldDB" id="A0AAD1AEM4"/>
<gene>
    <name evidence="1" type="ORF">C7V51_14425</name>
</gene>
<evidence type="ECO:0000313" key="2">
    <source>
        <dbReference type="Proteomes" id="UP000283946"/>
    </source>
</evidence>
<sequence length="142" mass="16038">MHIMFVDESGTAPAPVQAPSNAIFVLAGVIIPEDVWSKIRADLELGKSRHNVVGEIKWRYFAPSRAGSRPHALSHLDAVAKEELRSHLLAAITKYNSVKVIAVVVDTVRAYEQIHIRDADDLYHDAFKKLSERFQYFLQDLE</sequence>
<dbReference type="EMBL" id="CP028130">
    <property type="protein sequence ID" value="AZZ56942.1"/>
    <property type="molecule type" value="Genomic_DNA"/>
</dbReference>
<accession>A0AAD1AEM4</accession>
<reference evidence="1 2" key="1">
    <citation type="submission" date="2018-03" db="EMBL/GenBank/DDBJ databases">
        <title>Bacteriophage NCPPB3778 and a type I-E CRISPR drive the evolution of the US Biological Select Agent, Rathayibacter toxicus.</title>
        <authorList>
            <person name="Davis E.W.II."/>
            <person name="Tabima J.F."/>
            <person name="Weisberg A.J."/>
            <person name="Dantas Lopes L."/>
            <person name="Wiseman M.S."/>
            <person name="Wiseman M.S."/>
            <person name="Pupko T."/>
            <person name="Belcher M.S."/>
            <person name="Sechler A.J."/>
            <person name="Tancos M.A."/>
            <person name="Schroeder B.K."/>
            <person name="Murray T.D."/>
            <person name="Luster D.G."/>
            <person name="Schneider W.L."/>
            <person name="Rogers E."/>
            <person name="Andreote F.D."/>
            <person name="Grunwald N.J."/>
            <person name="Putnam M.L."/>
            <person name="Chang J.H."/>
        </authorList>
    </citation>
    <scope>NUCLEOTIDE SEQUENCE [LARGE SCALE GENOMIC DNA]</scope>
    <source>
        <strain evidence="1 2">NCCPB 2253</strain>
    </source>
</reference>
<evidence type="ECO:0000313" key="1">
    <source>
        <dbReference type="EMBL" id="AZZ56942.1"/>
    </source>
</evidence>
<organism evidence="1 2">
    <name type="scientific">Rathayibacter iranicus</name>
    <dbReference type="NCBI Taxonomy" id="59737"/>
    <lineage>
        <taxon>Bacteria</taxon>
        <taxon>Bacillati</taxon>
        <taxon>Actinomycetota</taxon>
        <taxon>Actinomycetes</taxon>
        <taxon>Micrococcales</taxon>
        <taxon>Microbacteriaceae</taxon>
        <taxon>Rathayibacter</taxon>
    </lineage>
</organism>
<dbReference type="KEGG" id="ria:C7V51_14425"/>
<proteinExistence type="predicted"/>
<protein>
    <submittedName>
        <fullName evidence="1">DUF3800 domain-containing protein</fullName>
    </submittedName>
</protein>